<keyword evidence="1" id="KW-0175">Coiled coil</keyword>
<organism evidence="4 5">
    <name type="scientific">Klebsiella grimontii</name>
    <dbReference type="NCBI Taxonomy" id="2058152"/>
    <lineage>
        <taxon>Bacteria</taxon>
        <taxon>Pseudomonadati</taxon>
        <taxon>Pseudomonadota</taxon>
        <taxon>Gammaproteobacteria</taxon>
        <taxon>Enterobacterales</taxon>
        <taxon>Enterobacteriaceae</taxon>
        <taxon>Klebsiella/Raoultella group</taxon>
        <taxon>Klebsiella</taxon>
    </lineage>
</organism>
<evidence type="ECO:0000256" key="2">
    <source>
        <dbReference type="SAM" id="MobiDB-lite"/>
    </source>
</evidence>
<dbReference type="EMBL" id="FZTC01000039">
    <property type="protein sequence ID" value="SNU37770.1"/>
    <property type="molecule type" value="Genomic_DNA"/>
</dbReference>
<evidence type="ECO:0000313" key="4">
    <source>
        <dbReference type="EMBL" id="SNU37770.1"/>
    </source>
</evidence>
<accession>A0A285BA37</accession>
<evidence type="ECO:0000313" key="5">
    <source>
        <dbReference type="Proteomes" id="UP000220639"/>
    </source>
</evidence>
<evidence type="ECO:0000256" key="1">
    <source>
        <dbReference type="SAM" id="Coils"/>
    </source>
</evidence>
<dbReference type="RefSeq" id="WP_098141296.1">
    <property type="nucleotide sequence ID" value="NZ_CBCSJA010000068.1"/>
</dbReference>
<evidence type="ECO:0000259" key="3">
    <source>
        <dbReference type="Pfam" id="PF14020"/>
    </source>
</evidence>
<feature type="coiled-coil region" evidence="1">
    <location>
        <begin position="166"/>
        <end position="200"/>
    </location>
</feature>
<name>A0A285BA37_9ENTR</name>
<dbReference type="AlphaFoldDB" id="A0A285BA37"/>
<feature type="region of interest" description="Disordered" evidence="2">
    <location>
        <begin position="129"/>
        <end position="150"/>
    </location>
</feature>
<gene>
    <name evidence="4" type="ORF">KOSB73_440005</name>
</gene>
<protein>
    <recommendedName>
        <fullName evidence="3">DUF4236 domain-containing protein</fullName>
    </recommendedName>
</protein>
<dbReference type="InterPro" id="IPR025330">
    <property type="entry name" value="DUF4236"/>
</dbReference>
<sequence>MGFRFRKSISIIPGVRINLSNGAPSLSVGPRGASLSFGKRGTYANLGLPGTGLSYRTRIDRIVRERQNNRAQANPRLREELEQEVESLMSAITAISSIHELSPSPVGGNTWASLESHYLELHQRTFDRPAPVRPAKPEYSPLPSAPDERSGRGFLGGWFETDAARTERQNENQRQWQQQVADVERENTLLKQRYEKQRVAWAEQYANWQYEAQEHEKNSSLTADVAREQFRSDARYFEDCLAEVLSQTEWPRETLVTFEVRPDESMVWLDVDLPEIEDMPDKVYVVNAKGTDITEKTMTQKAVRESYARHVHGCLMRLAAIVFQTLPFEHAVLSGFTQRISKQTGYLEDEYILSCRIDRHHMEKINYTNLKDVDPITVLSVQALVRKMSATFLFQAIDPIMITAGTS</sequence>
<dbReference type="Proteomes" id="UP000220639">
    <property type="component" value="Unassembled WGS sequence"/>
</dbReference>
<proteinExistence type="predicted"/>
<dbReference type="Pfam" id="PF14020">
    <property type="entry name" value="DUF4236"/>
    <property type="match status" value="1"/>
</dbReference>
<reference evidence="5" key="1">
    <citation type="submission" date="2017-08" db="EMBL/GenBank/DDBJ databases">
        <authorList>
            <person name="Brisse S."/>
        </authorList>
    </citation>
    <scope>NUCLEOTIDE SEQUENCE [LARGE SCALE GENOMIC DNA]</scope>
    <source>
        <strain evidence="5">06D021</strain>
    </source>
</reference>
<feature type="domain" description="DUF4236" evidence="3">
    <location>
        <begin position="3"/>
        <end position="56"/>
    </location>
</feature>